<accession>A0A8H6RLE3</accession>
<evidence type="ECO:0000313" key="3">
    <source>
        <dbReference type="EMBL" id="KAF7193067.1"/>
    </source>
</evidence>
<dbReference type="Proteomes" id="UP000660729">
    <property type="component" value="Unassembled WGS sequence"/>
</dbReference>
<feature type="chain" id="PRO_5034915048" evidence="1">
    <location>
        <begin position="16"/>
        <end position="262"/>
    </location>
</feature>
<dbReference type="OrthoDB" id="3942400at2759"/>
<name>A0A8H6RLE3_9PEZI</name>
<keyword evidence="4" id="KW-1185">Reference proteome</keyword>
<dbReference type="EMBL" id="JABCIY010000096">
    <property type="protein sequence ID" value="KAF7193067.1"/>
    <property type="molecule type" value="Genomic_DNA"/>
</dbReference>
<evidence type="ECO:0000313" key="4">
    <source>
        <dbReference type="Proteomes" id="UP000660729"/>
    </source>
</evidence>
<evidence type="ECO:0000259" key="2">
    <source>
        <dbReference type="Pfam" id="PF24137"/>
    </source>
</evidence>
<comment type="caution">
    <text evidence="3">The sequence shown here is derived from an EMBL/GenBank/DDBJ whole genome shotgun (WGS) entry which is preliminary data.</text>
</comment>
<dbReference type="Pfam" id="PF24137">
    <property type="entry name" value="DA_N"/>
    <property type="match status" value="1"/>
</dbReference>
<evidence type="ECO:0000256" key="1">
    <source>
        <dbReference type="SAM" id="SignalP"/>
    </source>
</evidence>
<proteinExistence type="predicted"/>
<feature type="domain" description="Diels-Alderase N-terminal" evidence="2">
    <location>
        <begin position="21"/>
        <end position="235"/>
    </location>
</feature>
<dbReference type="AlphaFoldDB" id="A0A8H6RLE3"/>
<sequence length="262" mass="29172">MALLLTLAILTTAFATYPSKKTITIPSSPARGESKVDFTFHNGDSDIFSPKITPINSTVWEWWYFSTIPLSTTSLASLSIGFYTASQLAFPVNITTSSNVLFTSLSATFENGLTFDVADIRVRAVLREDGLVGLWDMGDTGDWDEYKMWVGSEDLKKWWVKWDKDIASEKQGVEGRVMMEAKVGSRIGCGGKGTQEVMPGVGWNMAVTDADVWVDVRVGEERVRFEGMGFVEKMWGARTFEEVGMPGAIWGWGRLGRYTVVW</sequence>
<dbReference type="SUPFAM" id="SSF159245">
    <property type="entry name" value="AttH-like"/>
    <property type="match status" value="1"/>
</dbReference>
<protein>
    <submittedName>
        <fullName evidence="3">Tyrosinase family protein asqI</fullName>
    </submittedName>
</protein>
<keyword evidence="1" id="KW-0732">Signal</keyword>
<dbReference type="InterPro" id="IPR056402">
    <property type="entry name" value="DA_N"/>
</dbReference>
<feature type="signal peptide" evidence="1">
    <location>
        <begin position="1"/>
        <end position="15"/>
    </location>
</feature>
<organism evidence="3 4">
    <name type="scientific">Pseudocercospora fuligena</name>
    <dbReference type="NCBI Taxonomy" id="685502"/>
    <lineage>
        <taxon>Eukaryota</taxon>
        <taxon>Fungi</taxon>
        <taxon>Dikarya</taxon>
        <taxon>Ascomycota</taxon>
        <taxon>Pezizomycotina</taxon>
        <taxon>Dothideomycetes</taxon>
        <taxon>Dothideomycetidae</taxon>
        <taxon>Mycosphaerellales</taxon>
        <taxon>Mycosphaerellaceae</taxon>
        <taxon>Pseudocercospora</taxon>
    </lineage>
</organism>
<gene>
    <name evidence="3" type="ORF">HII31_05628</name>
</gene>
<reference evidence="3" key="1">
    <citation type="submission" date="2020-04" db="EMBL/GenBank/DDBJ databases">
        <title>Draft genome resource of the tomato pathogen Pseudocercospora fuligena.</title>
        <authorList>
            <person name="Zaccaron A."/>
        </authorList>
    </citation>
    <scope>NUCLEOTIDE SEQUENCE</scope>
    <source>
        <strain evidence="3">PF001</strain>
    </source>
</reference>